<reference evidence="1 2" key="1">
    <citation type="submission" date="2018-11" db="EMBL/GenBank/DDBJ databases">
        <title>The draft genome sequence of Amphritea balenae JAMM 1525T.</title>
        <authorList>
            <person name="Fang Z."/>
            <person name="Zhang Y."/>
            <person name="Han X."/>
        </authorList>
    </citation>
    <scope>NUCLEOTIDE SEQUENCE [LARGE SCALE GENOMIC DNA]</scope>
    <source>
        <strain evidence="1 2">JAMM 1525</strain>
    </source>
</reference>
<dbReference type="EMBL" id="RQXV01000013">
    <property type="protein sequence ID" value="RRC97211.1"/>
    <property type="molecule type" value="Genomic_DNA"/>
</dbReference>
<evidence type="ECO:0000313" key="2">
    <source>
        <dbReference type="Proteomes" id="UP000267535"/>
    </source>
</evidence>
<gene>
    <name evidence="1" type="ORF">EHS89_18550</name>
</gene>
<dbReference type="Proteomes" id="UP000267535">
    <property type="component" value="Unassembled WGS sequence"/>
</dbReference>
<protein>
    <submittedName>
        <fullName evidence="1">Uncharacterized protein</fullName>
    </submittedName>
</protein>
<keyword evidence="2" id="KW-1185">Reference proteome</keyword>
<name>A0A3P1SIT9_9GAMM</name>
<proteinExistence type="predicted"/>
<organism evidence="1 2">
    <name type="scientific">Amphritea balenae</name>
    <dbReference type="NCBI Taxonomy" id="452629"/>
    <lineage>
        <taxon>Bacteria</taxon>
        <taxon>Pseudomonadati</taxon>
        <taxon>Pseudomonadota</taxon>
        <taxon>Gammaproteobacteria</taxon>
        <taxon>Oceanospirillales</taxon>
        <taxon>Oceanospirillaceae</taxon>
        <taxon>Amphritea</taxon>
    </lineage>
</organism>
<comment type="caution">
    <text evidence="1">The sequence shown here is derived from an EMBL/GenBank/DDBJ whole genome shotgun (WGS) entry which is preliminary data.</text>
</comment>
<accession>A0A3P1SIT9</accession>
<evidence type="ECO:0000313" key="1">
    <source>
        <dbReference type="EMBL" id="RRC97211.1"/>
    </source>
</evidence>
<dbReference type="RefSeq" id="WP_124927669.1">
    <property type="nucleotide sequence ID" value="NZ_BMOH01000002.1"/>
</dbReference>
<sequence length="150" mass="17551">MTDTDWIERAYQVFNGARPDHFTDFRHCDECAEHDQTLIGHDRDSIGLDQLGHPSWDPLCFCSAEGKRYYMPALIRLTLNSLYDEPYLDQFLFHLADFGNDNALLVLCNRQQRQFITGFLSYLIDQHSEQLDRINLADELLTVYQIWSGD</sequence>
<dbReference type="OrthoDB" id="9157609at2"/>
<dbReference type="AlphaFoldDB" id="A0A3P1SIT9"/>